<protein>
    <submittedName>
        <fullName evidence="1">Uncharacterized protein</fullName>
    </submittedName>
</protein>
<proteinExistence type="predicted"/>
<organism evidence="1 2">
    <name type="scientific">Bifidobacterium adolescentis</name>
    <dbReference type="NCBI Taxonomy" id="1680"/>
    <lineage>
        <taxon>Bacteria</taxon>
        <taxon>Bacillati</taxon>
        <taxon>Actinomycetota</taxon>
        <taxon>Actinomycetes</taxon>
        <taxon>Bifidobacteriales</taxon>
        <taxon>Bifidobacteriaceae</taxon>
        <taxon>Bifidobacterium</taxon>
    </lineage>
</organism>
<reference evidence="1 2" key="1">
    <citation type="submission" date="2015-09" db="EMBL/GenBank/DDBJ databases">
        <authorList>
            <consortium name="Pathogen Informatics"/>
        </authorList>
    </citation>
    <scope>NUCLEOTIDE SEQUENCE [LARGE SCALE GENOMIC DNA]</scope>
    <source>
        <strain evidence="1 2">2789STDY5608824</strain>
    </source>
</reference>
<dbReference type="EMBL" id="CYYI01000003">
    <property type="protein sequence ID" value="CUN62870.1"/>
    <property type="molecule type" value="Genomic_DNA"/>
</dbReference>
<evidence type="ECO:0000313" key="2">
    <source>
        <dbReference type="Proteomes" id="UP000095647"/>
    </source>
</evidence>
<name>A0A173YH63_BIFAD</name>
<dbReference type="AlphaFoldDB" id="A0A173YH63"/>
<dbReference type="Proteomes" id="UP000095647">
    <property type="component" value="Unassembled WGS sequence"/>
</dbReference>
<evidence type="ECO:0000313" key="1">
    <source>
        <dbReference type="EMBL" id="CUN62870.1"/>
    </source>
</evidence>
<gene>
    <name evidence="1" type="ORF">ERS852382_00922</name>
</gene>
<sequence>MSRNIAESLLSKDQFEPAYEGNLIQTCEQLSRSDPGDSETALVRAQLPAIDGDAMADVFAARWAGADRRNLCSVDAIIQCKCGSDDSCLVLAEFKNRRVGTVERKTHPASSGKPRVDSKFVFDNEGGYDGTKEDFGLSIRRKILETMLMLLLEDVSGIRTNPGKRRAMIVVDAKANGIRESDRARGSFEVLKEYKGIVLDSIRVVTAKTFDEWAERNTPTFSSADSSQAVHM</sequence>
<dbReference type="RefSeq" id="WP_055680301.1">
    <property type="nucleotide sequence ID" value="NZ_CYYI01000003.1"/>
</dbReference>
<accession>A0A173YH63</accession>